<dbReference type="Pfam" id="PF02321">
    <property type="entry name" value="OEP"/>
    <property type="match status" value="2"/>
</dbReference>
<dbReference type="AlphaFoldDB" id="A0A537L7K4"/>
<protein>
    <submittedName>
        <fullName evidence="9">TolC family protein</fullName>
    </submittedName>
</protein>
<evidence type="ECO:0000313" key="9">
    <source>
        <dbReference type="EMBL" id="TMJ04005.1"/>
    </source>
</evidence>
<dbReference type="PANTHER" id="PTHR30026:SF20">
    <property type="entry name" value="OUTER MEMBRANE PROTEIN TOLC"/>
    <property type="match status" value="1"/>
</dbReference>
<comment type="similarity">
    <text evidence="2">Belongs to the outer membrane factor (OMF) (TC 1.B.17) family.</text>
</comment>
<dbReference type="Gene3D" id="1.20.1600.10">
    <property type="entry name" value="Outer membrane efflux proteins (OEP)"/>
    <property type="match status" value="1"/>
</dbReference>
<keyword evidence="3" id="KW-0813">Transport</keyword>
<evidence type="ECO:0000256" key="8">
    <source>
        <dbReference type="SAM" id="SignalP"/>
    </source>
</evidence>
<dbReference type="GO" id="GO:0015288">
    <property type="term" value="F:porin activity"/>
    <property type="evidence" value="ECO:0007669"/>
    <property type="project" value="TreeGrafter"/>
</dbReference>
<dbReference type="InterPro" id="IPR051906">
    <property type="entry name" value="TolC-like"/>
</dbReference>
<evidence type="ECO:0000313" key="10">
    <source>
        <dbReference type="Proteomes" id="UP000318661"/>
    </source>
</evidence>
<proteinExistence type="inferred from homology"/>
<dbReference type="PIRSF" id="PIRSF001892">
    <property type="entry name" value="CyaE"/>
    <property type="match status" value="1"/>
</dbReference>
<feature type="signal peptide" evidence="8">
    <location>
        <begin position="1"/>
        <end position="19"/>
    </location>
</feature>
<gene>
    <name evidence="9" type="ORF">E6G99_10950</name>
</gene>
<evidence type="ECO:0000256" key="1">
    <source>
        <dbReference type="ARBA" id="ARBA00004442"/>
    </source>
</evidence>
<dbReference type="EMBL" id="VBAJ01000274">
    <property type="protein sequence ID" value="TMJ04005.1"/>
    <property type="molecule type" value="Genomic_DNA"/>
</dbReference>
<feature type="chain" id="PRO_5021993133" evidence="8">
    <location>
        <begin position="20"/>
        <end position="442"/>
    </location>
</feature>
<dbReference type="PANTHER" id="PTHR30026">
    <property type="entry name" value="OUTER MEMBRANE PROTEIN TOLC"/>
    <property type="match status" value="1"/>
</dbReference>
<keyword evidence="8" id="KW-0732">Signal</keyword>
<evidence type="ECO:0000256" key="4">
    <source>
        <dbReference type="ARBA" id="ARBA00022452"/>
    </source>
</evidence>
<evidence type="ECO:0000256" key="2">
    <source>
        <dbReference type="ARBA" id="ARBA00007613"/>
    </source>
</evidence>
<comment type="caution">
    <text evidence="9">The sequence shown here is derived from an EMBL/GenBank/DDBJ whole genome shotgun (WGS) entry which is preliminary data.</text>
</comment>
<dbReference type="InterPro" id="IPR028351">
    <property type="entry name" value="CyaE"/>
</dbReference>
<organism evidence="9 10">
    <name type="scientific">Candidatus Segetimicrobium genomatis</name>
    <dbReference type="NCBI Taxonomy" id="2569760"/>
    <lineage>
        <taxon>Bacteria</taxon>
        <taxon>Bacillati</taxon>
        <taxon>Candidatus Sysuimicrobiota</taxon>
        <taxon>Candidatus Sysuimicrobiia</taxon>
        <taxon>Candidatus Sysuimicrobiales</taxon>
        <taxon>Candidatus Segetimicrobiaceae</taxon>
        <taxon>Candidatus Segetimicrobium</taxon>
    </lineage>
</organism>
<keyword evidence="5" id="KW-0812">Transmembrane</keyword>
<sequence>MVALILVPVLLAAVIPAAAQDQAQLQPTPLSLLEALRLALQQNQQLKVAAFEVAVARAQLAQARAGGAIQGNVQASYARTQEGVSVTIPTNSGTDFITIPAPSPNIYDARLVLQYPLYSGGRVEAQIAMGEANLKGAEATFDRVRQQIIFTIRQAYYQLLLAQAGLDSANHSVTQAAENLRVARARVASGVSPKFDEVQADVALATARQAQVRARNGLAQGMQALNGLLNLPLQTPLTPTNPFIVSVVETPLDRLVSQALETRPELAEVRARQAAAQAGIQLAESGARLNLGLSGAFDYSNTSGFGPGPQLSSTWSVALAATLNVSDGGLTKDRVDEARQRLEQLKAAEVQQRQVIELDVRQSYLNLQSAREELTGADALQAQAAEALRIANVRFAAGVGTSLEVLSAQAASSQAEVAKAQAFFTYNVARAALVRAVGAEVN</sequence>
<dbReference type="SUPFAM" id="SSF56954">
    <property type="entry name" value="Outer membrane efflux proteins (OEP)"/>
    <property type="match status" value="1"/>
</dbReference>
<comment type="subcellular location">
    <subcellularLocation>
        <location evidence="1">Cell outer membrane</location>
    </subcellularLocation>
</comment>
<evidence type="ECO:0000256" key="6">
    <source>
        <dbReference type="ARBA" id="ARBA00023136"/>
    </source>
</evidence>
<keyword evidence="7" id="KW-0998">Cell outer membrane</keyword>
<dbReference type="GO" id="GO:0009279">
    <property type="term" value="C:cell outer membrane"/>
    <property type="evidence" value="ECO:0007669"/>
    <property type="project" value="UniProtKB-SubCell"/>
</dbReference>
<evidence type="ECO:0000256" key="3">
    <source>
        <dbReference type="ARBA" id="ARBA00022448"/>
    </source>
</evidence>
<dbReference type="GO" id="GO:1990281">
    <property type="term" value="C:efflux pump complex"/>
    <property type="evidence" value="ECO:0007669"/>
    <property type="project" value="TreeGrafter"/>
</dbReference>
<keyword evidence="4" id="KW-1134">Transmembrane beta strand</keyword>
<reference evidence="9 10" key="1">
    <citation type="journal article" date="2019" name="Nat. Microbiol.">
        <title>Mediterranean grassland soil C-N compound turnover is dependent on rainfall and depth, and is mediated by genomically divergent microorganisms.</title>
        <authorList>
            <person name="Diamond S."/>
            <person name="Andeer P.F."/>
            <person name="Li Z."/>
            <person name="Crits-Christoph A."/>
            <person name="Burstein D."/>
            <person name="Anantharaman K."/>
            <person name="Lane K.R."/>
            <person name="Thomas B.C."/>
            <person name="Pan C."/>
            <person name="Northen T.R."/>
            <person name="Banfield J.F."/>
        </authorList>
    </citation>
    <scope>NUCLEOTIDE SEQUENCE [LARGE SCALE GENOMIC DNA]</scope>
    <source>
        <strain evidence="9">NP_2</strain>
    </source>
</reference>
<accession>A0A537L7K4</accession>
<dbReference type="GO" id="GO:0015562">
    <property type="term" value="F:efflux transmembrane transporter activity"/>
    <property type="evidence" value="ECO:0007669"/>
    <property type="project" value="InterPro"/>
</dbReference>
<name>A0A537L7K4_9BACT</name>
<dbReference type="Proteomes" id="UP000318661">
    <property type="component" value="Unassembled WGS sequence"/>
</dbReference>
<keyword evidence="6" id="KW-0472">Membrane</keyword>
<evidence type="ECO:0000256" key="7">
    <source>
        <dbReference type="ARBA" id="ARBA00023237"/>
    </source>
</evidence>
<dbReference type="InterPro" id="IPR003423">
    <property type="entry name" value="OMP_efflux"/>
</dbReference>
<evidence type="ECO:0000256" key="5">
    <source>
        <dbReference type="ARBA" id="ARBA00022692"/>
    </source>
</evidence>